<sequence>MNACRVSCELTGHVAVLEINNPPHNFVDVELVKELADSFEHLDAVEDCRSIVLRSGGSVFCAGANFDRTENSAALDPSPFYAQAMRLFSNRKPIVAAIQGAAIGAGLGLALVADFRVGSPQSRFSANFNRLGIHPGFGISHTLPRIVGAQKAAWMLYTGERVSAQQALALGLIDALSEDQDPFSTALVMAEEIARSAPGAVQSTRSTLRAGFADHVMQVNRHECAVQLEQFRHPDFLEGVRAAAQRRVPVFQGR</sequence>
<evidence type="ECO:0000256" key="3">
    <source>
        <dbReference type="SAM" id="Phobius"/>
    </source>
</evidence>
<dbReference type="GO" id="GO:0006635">
    <property type="term" value="P:fatty acid beta-oxidation"/>
    <property type="evidence" value="ECO:0007669"/>
    <property type="project" value="TreeGrafter"/>
</dbReference>
<proteinExistence type="inferred from homology"/>
<dbReference type="PANTHER" id="PTHR11941">
    <property type="entry name" value="ENOYL-COA HYDRATASE-RELATED"/>
    <property type="match status" value="1"/>
</dbReference>
<dbReference type="AlphaFoldDB" id="A0A250DN48"/>
<organism evidence="4 5">
    <name type="scientific">Variovorax boronicumulans</name>
    <dbReference type="NCBI Taxonomy" id="436515"/>
    <lineage>
        <taxon>Bacteria</taxon>
        <taxon>Pseudomonadati</taxon>
        <taxon>Pseudomonadota</taxon>
        <taxon>Betaproteobacteria</taxon>
        <taxon>Burkholderiales</taxon>
        <taxon>Comamonadaceae</taxon>
        <taxon>Variovorax</taxon>
    </lineage>
</organism>
<dbReference type="Proteomes" id="UP000217154">
    <property type="component" value="Chromosome"/>
</dbReference>
<dbReference type="CDD" id="cd06558">
    <property type="entry name" value="crotonase-like"/>
    <property type="match status" value="1"/>
</dbReference>
<evidence type="ECO:0000313" key="5">
    <source>
        <dbReference type="Proteomes" id="UP000217154"/>
    </source>
</evidence>
<gene>
    <name evidence="4" type="ORF">CKY39_21655</name>
</gene>
<dbReference type="EMBL" id="CP023284">
    <property type="protein sequence ID" value="ATA55541.1"/>
    <property type="molecule type" value="Genomic_DNA"/>
</dbReference>
<accession>A0A250DN48</accession>
<dbReference type="Pfam" id="PF00378">
    <property type="entry name" value="ECH_1"/>
    <property type="match status" value="1"/>
</dbReference>
<dbReference type="KEGG" id="vbo:CKY39_21655"/>
<protein>
    <submittedName>
        <fullName evidence="4">Enoyl-CoA hydratase</fullName>
    </submittedName>
</protein>
<keyword evidence="3" id="KW-1133">Transmembrane helix</keyword>
<evidence type="ECO:0000313" key="4">
    <source>
        <dbReference type="EMBL" id="ATA55541.1"/>
    </source>
</evidence>
<feature type="transmembrane region" description="Helical" evidence="3">
    <location>
        <begin position="94"/>
        <end position="113"/>
    </location>
</feature>
<dbReference type="InterPro" id="IPR029045">
    <property type="entry name" value="ClpP/crotonase-like_dom_sf"/>
</dbReference>
<dbReference type="PANTHER" id="PTHR11941:SF54">
    <property type="entry name" value="ENOYL-COA HYDRATASE, MITOCHONDRIAL"/>
    <property type="match status" value="1"/>
</dbReference>
<name>A0A250DN48_9BURK</name>
<evidence type="ECO:0000256" key="1">
    <source>
        <dbReference type="ARBA" id="ARBA00005254"/>
    </source>
</evidence>
<keyword evidence="3" id="KW-0812">Transmembrane</keyword>
<dbReference type="GO" id="GO:0003824">
    <property type="term" value="F:catalytic activity"/>
    <property type="evidence" value="ECO:0007669"/>
    <property type="project" value="InterPro"/>
</dbReference>
<comment type="similarity">
    <text evidence="1 2">Belongs to the enoyl-CoA hydratase/isomerase family.</text>
</comment>
<keyword evidence="3" id="KW-0472">Membrane</keyword>
<reference evidence="4 5" key="1">
    <citation type="submission" date="2017-09" db="EMBL/GenBank/DDBJ databases">
        <title>The diverse metabolic capabilities of V. boronicumulans make it an excellent choice for continued studies on novel biodegradation.</title>
        <authorList>
            <person name="Sun S."/>
        </authorList>
    </citation>
    <scope>NUCLEOTIDE SEQUENCE [LARGE SCALE GENOMIC DNA]</scope>
    <source>
        <strain evidence="4 5">J1</strain>
    </source>
</reference>
<dbReference type="SUPFAM" id="SSF52096">
    <property type="entry name" value="ClpP/crotonase"/>
    <property type="match status" value="1"/>
</dbReference>
<dbReference type="InterPro" id="IPR018376">
    <property type="entry name" value="Enoyl-CoA_hyd/isom_CS"/>
</dbReference>
<dbReference type="Gene3D" id="3.90.226.10">
    <property type="entry name" value="2-enoyl-CoA Hydratase, Chain A, domain 1"/>
    <property type="match status" value="1"/>
</dbReference>
<dbReference type="InterPro" id="IPR001753">
    <property type="entry name" value="Enoyl-CoA_hydra/iso"/>
</dbReference>
<dbReference type="PROSITE" id="PS00166">
    <property type="entry name" value="ENOYL_COA_HYDRATASE"/>
    <property type="match status" value="1"/>
</dbReference>
<evidence type="ECO:0000256" key="2">
    <source>
        <dbReference type="RuleBase" id="RU003707"/>
    </source>
</evidence>